<feature type="region of interest" description="Disordered" evidence="1">
    <location>
        <begin position="78"/>
        <end position="102"/>
    </location>
</feature>
<keyword evidence="2" id="KW-0812">Transmembrane</keyword>
<sequence length="153" mass="17733">MEATTAAASPVSRGRWRAFPFSDTHNLLAFVLFFLVAVFVFTVALQVLVRLWFVIAVPSLLGYWRFLLQTLRRRRQRRRRPEVGKTRVDRAHPPGHQTAAHRQPGDEVCHIDIDIRCPEACGYCERCANSYIGYVWLKLHEERAKRKLSGKDN</sequence>
<feature type="transmembrane region" description="Helical" evidence="2">
    <location>
        <begin position="51"/>
        <end position="68"/>
    </location>
</feature>
<name>A0AAE0K3Y3_9PEZI</name>
<accession>A0AAE0K3Y3</accession>
<proteinExistence type="predicted"/>
<gene>
    <name evidence="3" type="ORF">B0T24DRAFT_595965</name>
</gene>
<evidence type="ECO:0000256" key="1">
    <source>
        <dbReference type="SAM" id="MobiDB-lite"/>
    </source>
</evidence>
<feature type="transmembrane region" description="Helical" evidence="2">
    <location>
        <begin position="27"/>
        <end position="45"/>
    </location>
</feature>
<dbReference type="AlphaFoldDB" id="A0AAE0K3Y3"/>
<feature type="compositionally biased region" description="Basic and acidic residues" evidence="1">
    <location>
        <begin position="81"/>
        <end position="92"/>
    </location>
</feature>
<keyword evidence="2" id="KW-1133">Transmembrane helix</keyword>
<reference evidence="3" key="2">
    <citation type="submission" date="2023-06" db="EMBL/GenBank/DDBJ databases">
        <authorList>
            <consortium name="Lawrence Berkeley National Laboratory"/>
            <person name="Haridas S."/>
            <person name="Hensen N."/>
            <person name="Bonometti L."/>
            <person name="Westerberg I."/>
            <person name="Brannstrom I.O."/>
            <person name="Guillou S."/>
            <person name="Cros-Aarteil S."/>
            <person name="Calhoun S."/>
            <person name="Kuo A."/>
            <person name="Mondo S."/>
            <person name="Pangilinan J."/>
            <person name="Riley R."/>
            <person name="Labutti K."/>
            <person name="Andreopoulos B."/>
            <person name="Lipzen A."/>
            <person name="Chen C."/>
            <person name="Yanf M."/>
            <person name="Daum C."/>
            <person name="Ng V."/>
            <person name="Clum A."/>
            <person name="Steindorff A."/>
            <person name="Ohm R."/>
            <person name="Martin F."/>
            <person name="Silar P."/>
            <person name="Natvig D."/>
            <person name="Lalanne C."/>
            <person name="Gautier V."/>
            <person name="Ament-Velasquez S.L."/>
            <person name="Kruys A."/>
            <person name="Hutchinson M.I."/>
            <person name="Powell A.J."/>
            <person name="Barry K."/>
            <person name="Miller A.N."/>
            <person name="Grigoriev I.V."/>
            <person name="Debuchy R."/>
            <person name="Gladieux P."/>
            <person name="Thoren M.H."/>
            <person name="Johannesson H."/>
        </authorList>
    </citation>
    <scope>NUCLEOTIDE SEQUENCE</scope>
    <source>
        <strain evidence="3">CBS 958.72</strain>
    </source>
</reference>
<reference evidence="3" key="1">
    <citation type="journal article" date="2023" name="Mol. Phylogenet. Evol.">
        <title>Genome-scale phylogeny and comparative genomics of the fungal order Sordariales.</title>
        <authorList>
            <person name="Hensen N."/>
            <person name="Bonometti L."/>
            <person name="Westerberg I."/>
            <person name="Brannstrom I.O."/>
            <person name="Guillou S."/>
            <person name="Cros-Aarteil S."/>
            <person name="Calhoun S."/>
            <person name="Haridas S."/>
            <person name="Kuo A."/>
            <person name="Mondo S."/>
            <person name="Pangilinan J."/>
            <person name="Riley R."/>
            <person name="LaButti K."/>
            <person name="Andreopoulos B."/>
            <person name="Lipzen A."/>
            <person name="Chen C."/>
            <person name="Yan M."/>
            <person name="Daum C."/>
            <person name="Ng V."/>
            <person name="Clum A."/>
            <person name="Steindorff A."/>
            <person name="Ohm R.A."/>
            <person name="Martin F."/>
            <person name="Silar P."/>
            <person name="Natvig D.O."/>
            <person name="Lalanne C."/>
            <person name="Gautier V."/>
            <person name="Ament-Velasquez S.L."/>
            <person name="Kruys A."/>
            <person name="Hutchinson M.I."/>
            <person name="Powell A.J."/>
            <person name="Barry K."/>
            <person name="Miller A.N."/>
            <person name="Grigoriev I.V."/>
            <person name="Debuchy R."/>
            <person name="Gladieux P."/>
            <person name="Hiltunen Thoren M."/>
            <person name="Johannesson H."/>
        </authorList>
    </citation>
    <scope>NUCLEOTIDE SEQUENCE</scope>
    <source>
        <strain evidence="3">CBS 958.72</strain>
    </source>
</reference>
<keyword evidence="2" id="KW-0472">Membrane</keyword>
<dbReference type="Proteomes" id="UP001287356">
    <property type="component" value="Unassembled WGS sequence"/>
</dbReference>
<dbReference type="EMBL" id="JAULSN010000006">
    <property type="protein sequence ID" value="KAK3369197.1"/>
    <property type="molecule type" value="Genomic_DNA"/>
</dbReference>
<comment type="caution">
    <text evidence="3">The sequence shown here is derived from an EMBL/GenBank/DDBJ whole genome shotgun (WGS) entry which is preliminary data.</text>
</comment>
<protein>
    <submittedName>
        <fullName evidence="3">Uncharacterized protein</fullName>
    </submittedName>
</protein>
<evidence type="ECO:0000313" key="4">
    <source>
        <dbReference type="Proteomes" id="UP001287356"/>
    </source>
</evidence>
<organism evidence="3 4">
    <name type="scientific">Lasiosphaeria ovina</name>
    <dbReference type="NCBI Taxonomy" id="92902"/>
    <lineage>
        <taxon>Eukaryota</taxon>
        <taxon>Fungi</taxon>
        <taxon>Dikarya</taxon>
        <taxon>Ascomycota</taxon>
        <taxon>Pezizomycotina</taxon>
        <taxon>Sordariomycetes</taxon>
        <taxon>Sordariomycetidae</taxon>
        <taxon>Sordariales</taxon>
        <taxon>Lasiosphaeriaceae</taxon>
        <taxon>Lasiosphaeria</taxon>
    </lineage>
</organism>
<evidence type="ECO:0000313" key="3">
    <source>
        <dbReference type="EMBL" id="KAK3369197.1"/>
    </source>
</evidence>
<evidence type="ECO:0000256" key="2">
    <source>
        <dbReference type="SAM" id="Phobius"/>
    </source>
</evidence>
<keyword evidence="4" id="KW-1185">Reference proteome</keyword>